<proteinExistence type="predicted"/>
<evidence type="ECO:0000256" key="1">
    <source>
        <dbReference type="SAM" id="MobiDB-lite"/>
    </source>
</evidence>
<comment type="caution">
    <text evidence="2">The sequence shown here is derived from an EMBL/GenBank/DDBJ whole genome shotgun (WGS) entry which is preliminary data.</text>
</comment>
<name>A0A1V4JR98_PATFA</name>
<feature type="compositionally biased region" description="Gly residues" evidence="1">
    <location>
        <begin position="1"/>
        <end position="11"/>
    </location>
</feature>
<evidence type="ECO:0000313" key="2">
    <source>
        <dbReference type="EMBL" id="OPJ74693.1"/>
    </source>
</evidence>
<sequence>MDKKGFSGGGSWHPKVLHAAENSQRVGKKMPHTGWRRQPDYHDALRKPVCTVFFVRSDLQLLLKRKGGLLVESLPSAGSADAAEMIPGTAIP</sequence>
<evidence type="ECO:0000313" key="3">
    <source>
        <dbReference type="Proteomes" id="UP000190648"/>
    </source>
</evidence>
<protein>
    <submittedName>
        <fullName evidence="2">Uncharacterized protein</fullName>
    </submittedName>
</protein>
<reference evidence="2 3" key="1">
    <citation type="submission" date="2016-02" db="EMBL/GenBank/DDBJ databases">
        <title>Band-tailed pigeon sequencing and assembly.</title>
        <authorList>
            <person name="Soares A.E."/>
            <person name="Novak B.J."/>
            <person name="Rice E.S."/>
            <person name="O'Connell B."/>
            <person name="Chang D."/>
            <person name="Weber S."/>
            <person name="Shapiro B."/>
        </authorList>
    </citation>
    <scope>NUCLEOTIDE SEQUENCE [LARGE SCALE GENOMIC DNA]</scope>
    <source>
        <strain evidence="2">BTP2013</strain>
        <tissue evidence="2">Blood</tissue>
    </source>
</reference>
<organism evidence="2 3">
    <name type="scientific">Patagioenas fasciata monilis</name>
    <dbReference type="NCBI Taxonomy" id="372326"/>
    <lineage>
        <taxon>Eukaryota</taxon>
        <taxon>Metazoa</taxon>
        <taxon>Chordata</taxon>
        <taxon>Craniata</taxon>
        <taxon>Vertebrata</taxon>
        <taxon>Euteleostomi</taxon>
        <taxon>Archelosauria</taxon>
        <taxon>Archosauria</taxon>
        <taxon>Dinosauria</taxon>
        <taxon>Saurischia</taxon>
        <taxon>Theropoda</taxon>
        <taxon>Coelurosauria</taxon>
        <taxon>Aves</taxon>
        <taxon>Neognathae</taxon>
        <taxon>Neoaves</taxon>
        <taxon>Columbimorphae</taxon>
        <taxon>Columbiformes</taxon>
        <taxon>Columbidae</taxon>
        <taxon>Patagioenas</taxon>
    </lineage>
</organism>
<gene>
    <name evidence="2" type="ORF">AV530_018243</name>
</gene>
<dbReference type="AlphaFoldDB" id="A0A1V4JR98"/>
<feature type="region of interest" description="Disordered" evidence="1">
    <location>
        <begin position="1"/>
        <end position="36"/>
    </location>
</feature>
<keyword evidence="3" id="KW-1185">Reference proteome</keyword>
<accession>A0A1V4JR98</accession>
<dbReference type="Proteomes" id="UP000190648">
    <property type="component" value="Unassembled WGS sequence"/>
</dbReference>
<feature type="compositionally biased region" description="Basic residues" evidence="1">
    <location>
        <begin position="26"/>
        <end position="35"/>
    </location>
</feature>
<dbReference type="EMBL" id="LSYS01006629">
    <property type="protein sequence ID" value="OPJ74693.1"/>
    <property type="molecule type" value="Genomic_DNA"/>
</dbReference>